<dbReference type="EnsemblMetazoa" id="HelroT184602">
    <property type="protein sequence ID" value="HelroP184602"/>
    <property type="gene ID" value="HelroG184602"/>
</dbReference>
<evidence type="ECO:0000256" key="1">
    <source>
        <dbReference type="SAM" id="MobiDB-lite"/>
    </source>
</evidence>
<dbReference type="EMBL" id="KB096024">
    <property type="protein sequence ID" value="ESO08715.1"/>
    <property type="molecule type" value="Genomic_DNA"/>
</dbReference>
<feature type="region of interest" description="Disordered" evidence="1">
    <location>
        <begin position="1"/>
        <end position="67"/>
    </location>
</feature>
<reference evidence="2 4" key="2">
    <citation type="journal article" date="2013" name="Nature">
        <title>Insights into bilaterian evolution from three spiralian genomes.</title>
        <authorList>
            <person name="Simakov O."/>
            <person name="Marletaz F."/>
            <person name="Cho S.J."/>
            <person name="Edsinger-Gonzales E."/>
            <person name="Havlak P."/>
            <person name="Hellsten U."/>
            <person name="Kuo D.H."/>
            <person name="Larsson T."/>
            <person name="Lv J."/>
            <person name="Arendt D."/>
            <person name="Savage R."/>
            <person name="Osoegawa K."/>
            <person name="de Jong P."/>
            <person name="Grimwood J."/>
            <person name="Chapman J.A."/>
            <person name="Shapiro H."/>
            <person name="Aerts A."/>
            <person name="Otillar R.P."/>
            <person name="Terry A.Y."/>
            <person name="Boore J.L."/>
            <person name="Grigoriev I.V."/>
            <person name="Lindberg D.R."/>
            <person name="Seaver E.C."/>
            <person name="Weisblat D.A."/>
            <person name="Putnam N.H."/>
            <person name="Rokhsar D.S."/>
        </authorList>
    </citation>
    <scope>NUCLEOTIDE SEQUENCE</scope>
</reference>
<gene>
    <name evidence="3" type="primary">20209701</name>
    <name evidence="2" type="ORF">HELRODRAFT_184602</name>
</gene>
<reference evidence="3" key="3">
    <citation type="submission" date="2015-06" db="UniProtKB">
        <authorList>
            <consortium name="EnsemblMetazoa"/>
        </authorList>
    </citation>
    <scope>IDENTIFICATION</scope>
</reference>
<dbReference type="HOGENOM" id="CLU_2229802_0_0_1"/>
<proteinExistence type="predicted"/>
<name>T1FLK2_HELRO</name>
<feature type="compositionally biased region" description="Low complexity" evidence="1">
    <location>
        <begin position="13"/>
        <end position="27"/>
    </location>
</feature>
<evidence type="ECO:0000313" key="3">
    <source>
        <dbReference type="EnsemblMetazoa" id="HelroP184602"/>
    </source>
</evidence>
<dbReference type="EMBL" id="AMQM01010965">
    <property type="status" value="NOT_ANNOTATED_CDS"/>
    <property type="molecule type" value="Genomic_DNA"/>
</dbReference>
<dbReference type="CTD" id="20209701"/>
<dbReference type="GeneID" id="20209701"/>
<accession>T1FLK2</accession>
<dbReference type="AlphaFoldDB" id="T1FLK2"/>
<dbReference type="RefSeq" id="XP_009013187.1">
    <property type="nucleotide sequence ID" value="XM_009014939.1"/>
</dbReference>
<protein>
    <submittedName>
        <fullName evidence="2 3">Uncharacterized protein</fullName>
    </submittedName>
</protein>
<feature type="compositionally biased region" description="Low complexity" evidence="1">
    <location>
        <begin position="36"/>
        <end position="57"/>
    </location>
</feature>
<dbReference type="KEGG" id="hro:HELRODRAFT_184602"/>
<evidence type="ECO:0000313" key="4">
    <source>
        <dbReference type="Proteomes" id="UP000015101"/>
    </source>
</evidence>
<evidence type="ECO:0000313" key="2">
    <source>
        <dbReference type="EMBL" id="ESO08715.1"/>
    </source>
</evidence>
<sequence>MSSVFNKIYPAASSNSSSNSGDSSNKNMASQQLETPQQSSKLPQQPSKQPQQPSKQQTVTVYKSDSTKTTLLKNSSLSCQQGYFSNMSSTPSRRFVLTSSVTSGSA</sequence>
<dbReference type="InParanoid" id="T1FLK2"/>
<reference evidence="4" key="1">
    <citation type="submission" date="2012-12" db="EMBL/GenBank/DDBJ databases">
        <authorList>
            <person name="Hellsten U."/>
            <person name="Grimwood J."/>
            <person name="Chapman J.A."/>
            <person name="Shapiro H."/>
            <person name="Aerts A."/>
            <person name="Otillar R.P."/>
            <person name="Terry A.Y."/>
            <person name="Boore J.L."/>
            <person name="Simakov O."/>
            <person name="Marletaz F."/>
            <person name="Cho S.-J."/>
            <person name="Edsinger-Gonzales E."/>
            <person name="Havlak P."/>
            <person name="Kuo D.-H."/>
            <person name="Larsson T."/>
            <person name="Lv J."/>
            <person name="Arendt D."/>
            <person name="Savage R."/>
            <person name="Osoegawa K."/>
            <person name="de Jong P."/>
            <person name="Lindberg D.R."/>
            <person name="Seaver E.C."/>
            <person name="Weisblat D.A."/>
            <person name="Putnam N.H."/>
            <person name="Grigoriev I.V."/>
            <person name="Rokhsar D.S."/>
        </authorList>
    </citation>
    <scope>NUCLEOTIDE SEQUENCE</scope>
</reference>
<keyword evidence="4" id="KW-1185">Reference proteome</keyword>
<dbReference type="Proteomes" id="UP000015101">
    <property type="component" value="Unassembled WGS sequence"/>
</dbReference>
<feature type="compositionally biased region" description="Polar residues" evidence="1">
    <location>
        <begin position="58"/>
        <end position="67"/>
    </location>
</feature>
<organism evidence="3 4">
    <name type="scientific">Helobdella robusta</name>
    <name type="common">Californian leech</name>
    <dbReference type="NCBI Taxonomy" id="6412"/>
    <lineage>
        <taxon>Eukaryota</taxon>
        <taxon>Metazoa</taxon>
        <taxon>Spiralia</taxon>
        <taxon>Lophotrochozoa</taxon>
        <taxon>Annelida</taxon>
        <taxon>Clitellata</taxon>
        <taxon>Hirudinea</taxon>
        <taxon>Rhynchobdellida</taxon>
        <taxon>Glossiphoniidae</taxon>
        <taxon>Helobdella</taxon>
    </lineage>
</organism>